<dbReference type="AlphaFoldDB" id="A0A6A4GDR0"/>
<dbReference type="InterPro" id="IPR001509">
    <property type="entry name" value="Epimerase_deHydtase"/>
</dbReference>
<reference evidence="2" key="1">
    <citation type="journal article" date="2019" name="Environ. Microbiol.">
        <title>Fungal ecological strategies reflected in gene transcription - a case study of two litter decomposers.</title>
        <authorList>
            <person name="Barbi F."/>
            <person name="Kohler A."/>
            <person name="Barry K."/>
            <person name="Baskaran P."/>
            <person name="Daum C."/>
            <person name="Fauchery L."/>
            <person name="Ihrmark K."/>
            <person name="Kuo A."/>
            <person name="LaButti K."/>
            <person name="Lipzen A."/>
            <person name="Morin E."/>
            <person name="Grigoriev I.V."/>
            <person name="Henrissat B."/>
            <person name="Lindahl B."/>
            <person name="Martin F."/>
        </authorList>
    </citation>
    <scope>NUCLEOTIDE SEQUENCE</scope>
    <source>
        <strain evidence="2">JB14</strain>
    </source>
</reference>
<gene>
    <name evidence="2" type="ORF">BT96DRAFT_1027161</name>
</gene>
<feature type="domain" description="NAD-dependent epimerase/dehydratase" evidence="1">
    <location>
        <begin position="8"/>
        <end position="268"/>
    </location>
</feature>
<sequence>MSSSQQAVLVTGASGYLGSYVTYQLLEEGYKVKGVARGEKASFLRNAFAKYPGFEAVEITDIVTEDFGQIMKGKYHHTRSSVELNANVIGMDAVILCAAPMISGKADPETALKGAIDGSLNVLQQAKDAGIRKIIATGSLASFPMGGPYGPDDWNAVTLEEARKSDDPTVIYFAQKKFTDVTILDFAEKHPEMDVIVVCPSYIFGPLAPGFSHLCPTVNFRPFSTAFYMYALVNGANAIYPYMGGHIDVRDVARSYILALKAPSSSVVGKKRFALAHPKPNDFRQAIEILATERPQLKERLPELSSAPEWPESSTKFDYERLEKFLGLKKDSFKSWNETVLDGVDSVLAVENSWKAKGLEVISPVGMPN</sequence>
<dbReference type="Gene3D" id="3.40.50.720">
    <property type="entry name" value="NAD(P)-binding Rossmann-like Domain"/>
    <property type="match status" value="1"/>
</dbReference>
<dbReference type="GO" id="GO:0005737">
    <property type="term" value="C:cytoplasm"/>
    <property type="evidence" value="ECO:0007669"/>
    <property type="project" value="TreeGrafter"/>
</dbReference>
<dbReference type="InterPro" id="IPR051783">
    <property type="entry name" value="NAD(P)-dependent_oxidoreduct"/>
</dbReference>
<evidence type="ECO:0000313" key="3">
    <source>
        <dbReference type="Proteomes" id="UP000799118"/>
    </source>
</evidence>
<evidence type="ECO:0000313" key="2">
    <source>
        <dbReference type="EMBL" id="KAE9383558.1"/>
    </source>
</evidence>
<dbReference type="Proteomes" id="UP000799118">
    <property type="component" value="Unassembled WGS sequence"/>
</dbReference>
<dbReference type="EMBL" id="ML770411">
    <property type="protein sequence ID" value="KAE9383558.1"/>
    <property type="molecule type" value="Genomic_DNA"/>
</dbReference>
<evidence type="ECO:0000259" key="1">
    <source>
        <dbReference type="Pfam" id="PF01370"/>
    </source>
</evidence>
<dbReference type="Pfam" id="PF01370">
    <property type="entry name" value="Epimerase"/>
    <property type="match status" value="1"/>
</dbReference>
<proteinExistence type="predicted"/>
<dbReference type="InterPro" id="IPR036291">
    <property type="entry name" value="NAD(P)-bd_dom_sf"/>
</dbReference>
<dbReference type="OrthoDB" id="2735536at2759"/>
<organism evidence="2 3">
    <name type="scientific">Gymnopus androsaceus JB14</name>
    <dbReference type="NCBI Taxonomy" id="1447944"/>
    <lineage>
        <taxon>Eukaryota</taxon>
        <taxon>Fungi</taxon>
        <taxon>Dikarya</taxon>
        <taxon>Basidiomycota</taxon>
        <taxon>Agaricomycotina</taxon>
        <taxon>Agaricomycetes</taxon>
        <taxon>Agaricomycetidae</taxon>
        <taxon>Agaricales</taxon>
        <taxon>Marasmiineae</taxon>
        <taxon>Omphalotaceae</taxon>
        <taxon>Gymnopus</taxon>
    </lineage>
</organism>
<dbReference type="PANTHER" id="PTHR48079:SF6">
    <property type="entry name" value="NAD(P)-BINDING DOMAIN-CONTAINING PROTEIN-RELATED"/>
    <property type="match status" value="1"/>
</dbReference>
<protein>
    <submittedName>
        <fullName evidence="2">NAD(P)-binding protein</fullName>
    </submittedName>
</protein>
<keyword evidence="3" id="KW-1185">Reference proteome</keyword>
<dbReference type="PANTHER" id="PTHR48079">
    <property type="entry name" value="PROTEIN YEEZ"/>
    <property type="match status" value="1"/>
</dbReference>
<name>A0A6A4GDR0_9AGAR</name>
<accession>A0A6A4GDR0</accession>
<dbReference type="SUPFAM" id="SSF51735">
    <property type="entry name" value="NAD(P)-binding Rossmann-fold domains"/>
    <property type="match status" value="1"/>
</dbReference>
<dbReference type="GO" id="GO:0004029">
    <property type="term" value="F:aldehyde dehydrogenase (NAD+) activity"/>
    <property type="evidence" value="ECO:0007669"/>
    <property type="project" value="TreeGrafter"/>
</dbReference>